<accession>A0A024TNR9</accession>
<proteinExistence type="predicted"/>
<dbReference type="OrthoDB" id="69430at2759"/>
<dbReference type="AlphaFoldDB" id="A0A024TNR9"/>
<gene>
    <name evidence="2" type="ORF">H310_10841</name>
</gene>
<dbReference type="GeneID" id="20087891"/>
<dbReference type="VEuPathDB" id="FungiDB:H310_10841"/>
<feature type="region of interest" description="Disordered" evidence="1">
    <location>
        <begin position="93"/>
        <end position="142"/>
    </location>
</feature>
<name>A0A024TNR9_9STRA</name>
<evidence type="ECO:0000256" key="1">
    <source>
        <dbReference type="SAM" id="MobiDB-lite"/>
    </source>
</evidence>
<evidence type="ECO:0000313" key="2">
    <source>
        <dbReference type="EMBL" id="ETV95785.1"/>
    </source>
</evidence>
<protein>
    <submittedName>
        <fullName evidence="2">Uncharacterized protein</fullName>
    </submittedName>
</protein>
<reference evidence="2" key="1">
    <citation type="submission" date="2013-12" db="EMBL/GenBank/DDBJ databases">
        <title>The Genome Sequence of Aphanomyces invadans NJM9701.</title>
        <authorList>
            <consortium name="The Broad Institute Genomics Platform"/>
            <person name="Russ C."/>
            <person name="Tyler B."/>
            <person name="van West P."/>
            <person name="Dieguez-Uribeondo J."/>
            <person name="Young S.K."/>
            <person name="Zeng Q."/>
            <person name="Gargeya S."/>
            <person name="Fitzgerald M."/>
            <person name="Abouelleil A."/>
            <person name="Alvarado L."/>
            <person name="Chapman S.B."/>
            <person name="Gainer-Dewar J."/>
            <person name="Goldberg J."/>
            <person name="Griggs A."/>
            <person name="Gujja S."/>
            <person name="Hansen M."/>
            <person name="Howarth C."/>
            <person name="Imamovic A."/>
            <person name="Ireland A."/>
            <person name="Larimer J."/>
            <person name="McCowan C."/>
            <person name="Murphy C."/>
            <person name="Pearson M."/>
            <person name="Poon T.W."/>
            <person name="Priest M."/>
            <person name="Roberts A."/>
            <person name="Saif S."/>
            <person name="Shea T."/>
            <person name="Sykes S."/>
            <person name="Wortman J."/>
            <person name="Nusbaum C."/>
            <person name="Birren B."/>
        </authorList>
    </citation>
    <scope>NUCLEOTIDE SEQUENCE [LARGE SCALE GENOMIC DNA]</scope>
    <source>
        <strain evidence="2">NJM9701</strain>
    </source>
</reference>
<sequence length="186" mass="20433">MHCTPTPSFLVYPADYSSTSNMPTAAWAPPAFAYASYSTNNVMPPTTLSANSPEKCAYRTGKCFNVRANKRNGMPHKLCAFHREKANLNQMKLDQKKRLRRGSCGDDDSTSSTSSAEPPRKQPCVTRPSLSDPQAIPTRLDDAPPVLAVDELDFFCDAMSPRQTRLLQLQRAAAAQSHSISLEVVV</sequence>
<dbReference type="EMBL" id="KI913979">
    <property type="protein sequence ID" value="ETV95785.1"/>
    <property type="molecule type" value="Genomic_DNA"/>
</dbReference>
<dbReference type="RefSeq" id="XP_008875536.1">
    <property type="nucleotide sequence ID" value="XM_008877314.1"/>
</dbReference>
<organism evidence="2">
    <name type="scientific">Aphanomyces invadans</name>
    <dbReference type="NCBI Taxonomy" id="157072"/>
    <lineage>
        <taxon>Eukaryota</taxon>
        <taxon>Sar</taxon>
        <taxon>Stramenopiles</taxon>
        <taxon>Oomycota</taxon>
        <taxon>Saprolegniomycetes</taxon>
        <taxon>Saprolegniales</taxon>
        <taxon>Verrucalvaceae</taxon>
        <taxon>Aphanomyces</taxon>
    </lineage>
</organism>